<keyword evidence="2" id="KW-0812">Transmembrane</keyword>
<dbReference type="PANTHER" id="PTHR24221:SF654">
    <property type="entry name" value="ATP-BINDING CASSETTE SUB-FAMILY B MEMBER 6"/>
    <property type="match status" value="1"/>
</dbReference>
<name>A0A8S0WJF9_CYCAE</name>
<keyword evidence="5" id="KW-1185">Reference proteome</keyword>
<dbReference type="InterPro" id="IPR027417">
    <property type="entry name" value="P-loop_NTPase"/>
</dbReference>
<protein>
    <recommendedName>
        <fullName evidence="3">ABC transporter domain-containing protein</fullName>
    </recommendedName>
</protein>
<feature type="transmembrane region" description="Helical" evidence="2">
    <location>
        <begin position="133"/>
        <end position="155"/>
    </location>
</feature>
<reference evidence="4 5" key="1">
    <citation type="submission" date="2020-01" db="EMBL/GenBank/DDBJ databases">
        <authorList>
            <person name="Gupta K D."/>
        </authorList>
    </citation>
    <scope>NUCLEOTIDE SEQUENCE [LARGE SCALE GENOMIC DNA]</scope>
</reference>
<dbReference type="Proteomes" id="UP000467700">
    <property type="component" value="Unassembled WGS sequence"/>
</dbReference>
<organism evidence="4 5">
    <name type="scientific">Cyclocybe aegerita</name>
    <name type="common">Black poplar mushroom</name>
    <name type="synonym">Agrocybe aegerita</name>
    <dbReference type="NCBI Taxonomy" id="1973307"/>
    <lineage>
        <taxon>Eukaryota</taxon>
        <taxon>Fungi</taxon>
        <taxon>Dikarya</taxon>
        <taxon>Basidiomycota</taxon>
        <taxon>Agaricomycotina</taxon>
        <taxon>Agaricomycetes</taxon>
        <taxon>Agaricomycetidae</taxon>
        <taxon>Agaricales</taxon>
        <taxon>Agaricineae</taxon>
        <taxon>Bolbitiaceae</taxon>
        <taxon>Cyclocybe</taxon>
    </lineage>
</organism>
<dbReference type="GO" id="GO:0042626">
    <property type="term" value="F:ATPase-coupled transmembrane transporter activity"/>
    <property type="evidence" value="ECO:0007669"/>
    <property type="project" value="TreeGrafter"/>
</dbReference>
<feature type="domain" description="ABC transporter" evidence="3">
    <location>
        <begin position="473"/>
        <end position="729"/>
    </location>
</feature>
<feature type="compositionally biased region" description="Polar residues" evidence="1">
    <location>
        <begin position="54"/>
        <end position="69"/>
    </location>
</feature>
<dbReference type="Pfam" id="PF00005">
    <property type="entry name" value="ABC_tran"/>
    <property type="match status" value="1"/>
</dbReference>
<feature type="transmembrane region" description="Helical" evidence="2">
    <location>
        <begin position="175"/>
        <end position="192"/>
    </location>
</feature>
<evidence type="ECO:0000256" key="1">
    <source>
        <dbReference type="SAM" id="MobiDB-lite"/>
    </source>
</evidence>
<feature type="transmembrane region" description="Helical" evidence="2">
    <location>
        <begin position="376"/>
        <end position="398"/>
    </location>
</feature>
<dbReference type="GO" id="GO:0005524">
    <property type="term" value="F:ATP binding"/>
    <property type="evidence" value="ECO:0007669"/>
    <property type="project" value="InterPro"/>
</dbReference>
<proteinExistence type="predicted"/>
<feature type="transmembrane region" description="Helical" evidence="2">
    <location>
        <begin position="655"/>
        <end position="673"/>
    </location>
</feature>
<accession>A0A8S0WJF9</accession>
<feature type="region of interest" description="Disordered" evidence="1">
    <location>
        <begin position="17"/>
        <end position="72"/>
    </location>
</feature>
<evidence type="ECO:0000313" key="5">
    <source>
        <dbReference type="Proteomes" id="UP000467700"/>
    </source>
</evidence>
<comment type="caution">
    <text evidence="4">The sequence shown here is derived from an EMBL/GenBank/DDBJ whole genome shotgun (WGS) entry which is preliminary data.</text>
</comment>
<dbReference type="AlphaFoldDB" id="A0A8S0WJF9"/>
<evidence type="ECO:0000313" key="4">
    <source>
        <dbReference type="EMBL" id="CAA7271151.1"/>
    </source>
</evidence>
<dbReference type="OrthoDB" id="6500128at2759"/>
<keyword evidence="2" id="KW-1133">Transmembrane helix</keyword>
<evidence type="ECO:0000259" key="3">
    <source>
        <dbReference type="PROSITE" id="PS50893"/>
    </source>
</evidence>
<dbReference type="InterPro" id="IPR039421">
    <property type="entry name" value="Type_1_exporter"/>
</dbReference>
<feature type="compositionally biased region" description="Low complexity" evidence="1">
    <location>
        <begin position="19"/>
        <end position="33"/>
    </location>
</feature>
<keyword evidence="2" id="KW-0472">Membrane</keyword>
<evidence type="ECO:0000256" key="2">
    <source>
        <dbReference type="SAM" id="Phobius"/>
    </source>
</evidence>
<dbReference type="PANTHER" id="PTHR24221">
    <property type="entry name" value="ATP-BINDING CASSETTE SUB-FAMILY B"/>
    <property type="match status" value="1"/>
</dbReference>
<dbReference type="InterPro" id="IPR003439">
    <property type="entry name" value="ABC_transporter-like_ATP-bd"/>
</dbReference>
<dbReference type="PROSITE" id="PS50893">
    <property type="entry name" value="ABC_TRANSPORTER_2"/>
    <property type="match status" value="1"/>
</dbReference>
<sequence>MASTGVSLYKAAGLRHRFPPISQSDPSSPSTFPEAPPHSNHSNNGTMDLENSKESLLSGATSVPNSPQTLPLDDPNVRYRTWGIFTVAHEKPSWRFFPLPITGTIQEYRKPFSAFLCFLQDLWTVDPWHSAQYYLCMLWATMAPAVGLYLASLFITTVQPLVHSPEVQSEQAKDFQVIGFAWLACGLISTLVEKNMVQLRVELGGRLKLHFTPQLAAATLRWDLDHTLESLRYFPSPYEYGDYIPGWNFFNHTFTLLRHILTVVFQILVAFLILSKNDNPDAVWLSALTGLFLSVAFLSPTNDMGGSGYTFWTNNTHYNRLMYLFNIVFDSDMRSTLIKDGFAESLVEEYKRESQALGVVGADTWILGWNLLPQGYWLLGQILLGASPMVLCALAAPWSAKPLGTILPSIALAQYTILTMKYNIEMLRGFYGQHSFLSLLREAEQFYYALGYGSSPILGFCNYPDLKSNPKGMKIQDVSYKPRDADTSAPNVVEDINLTIQPGQLVVVTGREGCRKETLLKLLSGTLPPTSGEVRVDDEKLGSYDIRELRQATVFVEKTDAIYPLSIRENILMGLGYLSRDERDVIPDEWIEEAARLGGASELVKEMGYETVITPCSIPAYSLTERPGDSALKALRHHSPDPIPIILTEAQKQSLIAYVPYSSITISVLIGFLRSRAVMRAKHGLNIKLVILDGILDALAPKIQGEIYTRFRQIALERGQTLMVSTHHLPQVAQYADIIV</sequence>
<dbReference type="SUPFAM" id="SSF52540">
    <property type="entry name" value="P-loop containing nucleoside triphosphate hydrolases"/>
    <property type="match status" value="1"/>
</dbReference>
<dbReference type="Gene3D" id="3.40.50.300">
    <property type="entry name" value="P-loop containing nucleotide triphosphate hydrolases"/>
    <property type="match status" value="1"/>
</dbReference>
<dbReference type="GO" id="GO:0016887">
    <property type="term" value="F:ATP hydrolysis activity"/>
    <property type="evidence" value="ECO:0007669"/>
    <property type="project" value="InterPro"/>
</dbReference>
<dbReference type="EMBL" id="CACVBS010000101">
    <property type="protein sequence ID" value="CAA7271151.1"/>
    <property type="molecule type" value="Genomic_DNA"/>
</dbReference>
<feature type="transmembrane region" description="Helical" evidence="2">
    <location>
        <begin position="256"/>
        <end position="276"/>
    </location>
</feature>
<gene>
    <name evidence="4" type="ORF">AAE3_LOCUS13302</name>
</gene>